<dbReference type="AlphaFoldDB" id="A0AAE3HC13"/>
<gene>
    <name evidence="3" type="ORF">PV02_09975</name>
</gene>
<dbReference type="EMBL" id="JTEO01000005">
    <property type="protein sequence ID" value="MCQ6963462.1"/>
    <property type="molecule type" value="Genomic_DNA"/>
</dbReference>
<feature type="transmembrane region" description="Helical" evidence="1">
    <location>
        <begin position="21"/>
        <end position="43"/>
    </location>
</feature>
<keyword evidence="3" id="KW-0645">Protease</keyword>
<evidence type="ECO:0000313" key="4">
    <source>
        <dbReference type="Proteomes" id="UP001206983"/>
    </source>
</evidence>
<feature type="domain" description="CAAX prenyl protease 2/Lysostaphin resistance protein A-like" evidence="2">
    <location>
        <begin position="174"/>
        <end position="264"/>
    </location>
</feature>
<sequence length="279" mass="31130">MGLTAKAGSKNMSAPKISGYLKSDAGIILVPVCLIMLAELLLLAGREYISIWMHVGIVMLLAFATTFVHKRELTMVFQALMLLSLLRLVNISMPVFFEKTLYIFVFTYAPLLIPIIIVLRAQDFRFSWRISEEMKRNRILYSLIAVIAAVAIAEGEYAIIEAGYLIPDLSFSSLLQLSIVMIFFVGLVEEIIFRYILQTRLEQVLGTWPALLTASILFGVMHSGYGTIYEVLMTGIAGLVIGYLYVRTRSLYLITLIHGLTNVFLFGIIPHLGPGLGLL</sequence>
<feature type="transmembrane region" description="Helical" evidence="1">
    <location>
        <begin position="227"/>
        <end position="246"/>
    </location>
</feature>
<keyword evidence="1" id="KW-1133">Transmembrane helix</keyword>
<keyword evidence="1" id="KW-0472">Membrane</keyword>
<dbReference type="GO" id="GO:0004175">
    <property type="term" value="F:endopeptidase activity"/>
    <property type="evidence" value="ECO:0007669"/>
    <property type="project" value="UniProtKB-ARBA"/>
</dbReference>
<proteinExistence type="predicted"/>
<feature type="transmembrane region" description="Helical" evidence="1">
    <location>
        <begin position="101"/>
        <end position="119"/>
    </location>
</feature>
<keyword evidence="1" id="KW-0812">Transmembrane</keyword>
<name>A0AAE3HC13_9EURY</name>
<evidence type="ECO:0000313" key="3">
    <source>
        <dbReference type="EMBL" id="MCQ6963462.1"/>
    </source>
</evidence>
<dbReference type="Pfam" id="PF02517">
    <property type="entry name" value="Rce1-like"/>
    <property type="match status" value="1"/>
</dbReference>
<reference evidence="3 4" key="1">
    <citation type="journal article" date="2011" name="Appl. Environ. Microbiol.">
        <title>Methanogenic archaea isolated from Taiwan's Chelungpu fault.</title>
        <authorList>
            <person name="Wu S.Y."/>
            <person name="Lai M.C."/>
        </authorList>
    </citation>
    <scope>NUCLEOTIDE SEQUENCE [LARGE SCALE GENOMIC DNA]</scope>
    <source>
        <strain evidence="3 4">St545Mb</strain>
    </source>
</reference>
<feature type="transmembrane region" description="Helical" evidence="1">
    <location>
        <begin position="49"/>
        <end position="68"/>
    </location>
</feature>
<evidence type="ECO:0000259" key="2">
    <source>
        <dbReference type="Pfam" id="PF02517"/>
    </source>
</evidence>
<keyword evidence="4" id="KW-1185">Reference proteome</keyword>
<feature type="transmembrane region" description="Helical" evidence="1">
    <location>
        <begin position="171"/>
        <end position="192"/>
    </location>
</feature>
<dbReference type="PANTHER" id="PTHR43592:SF15">
    <property type="entry name" value="CAAX AMINO TERMINAL PROTEASE FAMILY PROTEIN"/>
    <property type="match status" value="1"/>
</dbReference>
<dbReference type="PANTHER" id="PTHR43592">
    <property type="entry name" value="CAAX AMINO TERMINAL PROTEASE"/>
    <property type="match status" value="1"/>
</dbReference>
<protein>
    <submittedName>
        <fullName evidence="3">CAAX protease</fullName>
    </submittedName>
</protein>
<evidence type="ECO:0000256" key="1">
    <source>
        <dbReference type="SAM" id="Phobius"/>
    </source>
</evidence>
<feature type="transmembrane region" description="Helical" evidence="1">
    <location>
        <begin position="139"/>
        <end position="159"/>
    </location>
</feature>
<organism evidence="3 4">
    <name type="scientific">Methanolobus chelungpuianus</name>
    <dbReference type="NCBI Taxonomy" id="502115"/>
    <lineage>
        <taxon>Archaea</taxon>
        <taxon>Methanobacteriati</taxon>
        <taxon>Methanobacteriota</taxon>
        <taxon>Stenosarchaea group</taxon>
        <taxon>Methanomicrobia</taxon>
        <taxon>Methanosarcinales</taxon>
        <taxon>Methanosarcinaceae</taxon>
        <taxon>Methanolobus</taxon>
    </lineage>
</organism>
<dbReference type="GO" id="GO:0006508">
    <property type="term" value="P:proteolysis"/>
    <property type="evidence" value="ECO:0007669"/>
    <property type="project" value="UniProtKB-KW"/>
</dbReference>
<dbReference type="GO" id="GO:0080120">
    <property type="term" value="P:CAAX-box protein maturation"/>
    <property type="evidence" value="ECO:0007669"/>
    <property type="project" value="UniProtKB-ARBA"/>
</dbReference>
<dbReference type="Proteomes" id="UP001206983">
    <property type="component" value="Unassembled WGS sequence"/>
</dbReference>
<feature type="transmembrane region" description="Helical" evidence="1">
    <location>
        <begin position="253"/>
        <end position="273"/>
    </location>
</feature>
<accession>A0AAE3HC13</accession>
<keyword evidence="3" id="KW-0378">Hydrolase</keyword>
<comment type="caution">
    <text evidence="3">The sequence shown here is derived from an EMBL/GenBank/DDBJ whole genome shotgun (WGS) entry which is preliminary data.</text>
</comment>
<feature type="transmembrane region" description="Helical" evidence="1">
    <location>
        <begin position="204"/>
        <end position="221"/>
    </location>
</feature>
<dbReference type="InterPro" id="IPR003675">
    <property type="entry name" value="Rce1/LyrA-like_dom"/>
</dbReference>